<evidence type="ECO:0000256" key="10">
    <source>
        <dbReference type="ARBA" id="ARBA00022741"/>
    </source>
</evidence>
<evidence type="ECO:0000256" key="9">
    <source>
        <dbReference type="ARBA" id="ARBA00022734"/>
    </source>
</evidence>
<feature type="binding site" evidence="17">
    <location>
        <position position="368"/>
    </location>
    <ligand>
        <name>ATP</name>
        <dbReference type="ChEBI" id="CHEBI:30616"/>
    </ligand>
</feature>
<keyword evidence="12 17" id="KW-0067">ATP-binding</keyword>
<dbReference type="CDD" id="cd14066">
    <property type="entry name" value="STKc_IRAK"/>
    <property type="match status" value="1"/>
</dbReference>
<evidence type="ECO:0000256" key="15">
    <source>
        <dbReference type="ARBA" id="ARBA00023170"/>
    </source>
</evidence>
<protein>
    <recommendedName>
        <fullName evidence="20">Protein kinase domain-containing protein</fullName>
    </recommendedName>
</protein>
<dbReference type="InterPro" id="IPR013320">
    <property type="entry name" value="ConA-like_dom_sf"/>
</dbReference>
<keyword evidence="8 19" id="KW-0732">Signal</keyword>
<keyword evidence="10 17" id="KW-0547">Nucleotide-binding</keyword>
<comment type="similarity">
    <text evidence="3">In the C-terminal section; belongs to the protein kinase superfamily. Ser/Thr protein kinase family.</text>
</comment>
<keyword evidence="14 18" id="KW-0472">Membrane</keyword>
<keyword evidence="11" id="KW-0418">Kinase</keyword>
<feature type="chain" id="PRO_5035863744" description="Protein kinase domain-containing protein" evidence="19">
    <location>
        <begin position="24"/>
        <end position="638"/>
    </location>
</feature>
<dbReference type="AlphaFoldDB" id="A0A8T0CNJ6"/>
<dbReference type="Pfam" id="PF00139">
    <property type="entry name" value="Lectin_legB"/>
    <property type="match status" value="1"/>
</dbReference>
<feature type="domain" description="Protein kinase" evidence="20">
    <location>
        <begin position="338"/>
        <end position="616"/>
    </location>
</feature>
<dbReference type="PANTHER" id="PTHR27007">
    <property type="match status" value="1"/>
</dbReference>
<dbReference type="PROSITE" id="PS00107">
    <property type="entry name" value="PROTEIN_KINASE_ATP"/>
    <property type="match status" value="1"/>
</dbReference>
<name>A0A8T0CNJ6_CORYI</name>
<evidence type="ECO:0000256" key="17">
    <source>
        <dbReference type="PROSITE-ProRule" id="PRU10141"/>
    </source>
</evidence>
<dbReference type="EMBL" id="MU089832">
    <property type="protein sequence ID" value="KAF7849230.1"/>
    <property type="molecule type" value="Genomic_DNA"/>
</dbReference>
<dbReference type="GO" id="GO:0002229">
    <property type="term" value="P:defense response to oomycetes"/>
    <property type="evidence" value="ECO:0007669"/>
    <property type="project" value="UniProtKB-ARBA"/>
</dbReference>
<dbReference type="InterPro" id="IPR017441">
    <property type="entry name" value="Protein_kinase_ATP_BS"/>
</dbReference>
<dbReference type="PROSITE" id="PS00108">
    <property type="entry name" value="PROTEIN_KINASE_ST"/>
    <property type="match status" value="1"/>
</dbReference>
<keyword evidence="5" id="KW-0723">Serine/threonine-protein kinase</keyword>
<organism evidence="21 22">
    <name type="scientific">Corymbia citriodora subsp. variegata</name>
    <dbReference type="NCBI Taxonomy" id="360336"/>
    <lineage>
        <taxon>Eukaryota</taxon>
        <taxon>Viridiplantae</taxon>
        <taxon>Streptophyta</taxon>
        <taxon>Embryophyta</taxon>
        <taxon>Tracheophyta</taxon>
        <taxon>Spermatophyta</taxon>
        <taxon>Magnoliopsida</taxon>
        <taxon>eudicotyledons</taxon>
        <taxon>Gunneridae</taxon>
        <taxon>Pentapetalae</taxon>
        <taxon>rosids</taxon>
        <taxon>malvids</taxon>
        <taxon>Myrtales</taxon>
        <taxon>Myrtaceae</taxon>
        <taxon>Myrtoideae</taxon>
        <taxon>Eucalypteae</taxon>
        <taxon>Corymbia</taxon>
    </lineage>
</organism>
<comment type="caution">
    <text evidence="21">The sequence shown here is derived from an EMBL/GenBank/DDBJ whole genome shotgun (WGS) entry which is preliminary data.</text>
</comment>
<dbReference type="InterPro" id="IPR000985">
    <property type="entry name" value="Lectin_LegA_CS"/>
</dbReference>
<evidence type="ECO:0000259" key="20">
    <source>
        <dbReference type="PROSITE" id="PS50011"/>
    </source>
</evidence>
<evidence type="ECO:0000256" key="19">
    <source>
        <dbReference type="SAM" id="SignalP"/>
    </source>
</evidence>
<dbReference type="GO" id="GO:0005886">
    <property type="term" value="C:plasma membrane"/>
    <property type="evidence" value="ECO:0007669"/>
    <property type="project" value="UniProtKB-SubCell"/>
</dbReference>
<proteinExistence type="inferred from homology"/>
<keyword evidence="7 18" id="KW-0812">Transmembrane</keyword>
<dbReference type="GO" id="GO:0005524">
    <property type="term" value="F:ATP binding"/>
    <property type="evidence" value="ECO:0007669"/>
    <property type="project" value="UniProtKB-UniRule"/>
</dbReference>
<keyword evidence="6" id="KW-0808">Transferase</keyword>
<feature type="transmembrane region" description="Helical" evidence="18">
    <location>
        <begin position="275"/>
        <end position="297"/>
    </location>
</feature>
<evidence type="ECO:0000256" key="5">
    <source>
        <dbReference type="ARBA" id="ARBA00022527"/>
    </source>
</evidence>
<dbReference type="PROSITE" id="PS50011">
    <property type="entry name" value="PROTEIN_KINASE_DOM"/>
    <property type="match status" value="1"/>
</dbReference>
<evidence type="ECO:0000256" key="8">
    <source>
        <dbReference type="ARBA" id="ARBA00022729"/>
    </source>
</evidence>
<dbReference type="Proteomes" id="UP000806378">
    <property type="component" value="Unassembled WGS sequence"/>
</dbReference>
<dbReference type="InterPro" id="IPR011009">
    <property type="entry name" value="Kinase-like_dom_sf"/>
</dbReference>
<evidence type="ECO:0000256" key="6">
    <source>
        <dbReference type="ARBA" id="ARBA00022679"/>
    </source>
</evidence>
<accession>A0A8T0CNJ6</accession>
<dbReference type="InterPro" id="IPR008271">
    <property type="entry name" value="Ser/Thr_kinase_AS"/>
</dbReference>
<sequence>MARSLCNHAVFIFKLFIVKVALLCDGLLFNFEAFDGRIVPKGGASQSPSHVKLTISDRNRNLSSRVGRATYQEPSRLWDKSTGNVEDFPTQFSFVIDSEYNWTCADGLTLFLAPNGSDIPSNSSGGNLALVSANRDPSDPSTTFIAVKFDTFYDRSTNSWDPQCEHVGIDLYNISSVNYTCVNWFRDKIMTGGLINVSISYNSSTQNWSVVMIDATDPKRNIAKLSHSVNLTKYLPEWVTIGFSETTGLSFELHTLDSWEFSSNLQVRRKGSKSWVWSIIGLGSLLLLALVLGFAWFGNKSNRIGEEDDVTFIDEEFDKVTGPKKFSYRDLVVATDNFGDARLLGKGGFGRVYEGCLIGVNTNVAIKKITPESRQGIKEYATEVKTISRLRHRNLVQPLGWCHEEKVLLLIYEFMSTGSLDSHLFKHQTFLTWEKRYRIAQGLASALLYLHEEWEQCVVHRDIKSSNIMLDSDFNAKLGDFGLARLVDHAKGSQTTVLAGTMGYMAPEYIYTGKASKESDVFSFGIVLLEIACGRPVVDSCATEDQVWLVDWVWELYGLGKFLDAVDPKLGSDFEEKLLEHLMIVGLWCAHPDSNIRPSIREALNLLDVDASPPALPSSLPVPTYLAPPPSIVSTCGL</sequence>
<dbReference type="Gramene" id="rna-gnl|WGS:JABURB|Cocit.L1065.1">
    <property type="protein sequence ID" value="cds-KAF7849230.1"/>
    <property type="gene ID" value="gene-BT93_L1065"/>
</dbReference>
<evidence type="ECO:0000256" key="1">
    <source>
        <dbReference type="ARBA" id="ARBA00004251"/>
    </source>
</evidence>
<keyword evidence="13 18" id="KW-1133">Transmembrane helix</keyword>
<evidence type="ECO:0000256" key="12">
    <source>
        <dbReference type="ARBA" id="ARBA00022840"/>
    </source>
</evidence>
<keyword evidence="4" id="KW-1003">Cell membrane</keyword>
<evidence type="ECO:0000256" key="2">
    <source>
        <dbReference type="ARBA" id="ARBA00008536"/>
    </source>
</evidence>
<dbReference type="InterPro" id="IPR001220">
    <property type="entry name" value="Legume_lectin_dom"/>
</dbReference>
<comment type="similarity">
    <text evidence="2">In the N-terminal section; belongs to the leguminous lectin family.</text>
</comment>
<reference evidence="21" key="1">
    <citation type="submission" date="2020-05" db="EMBL/GenBank/DDBJ databases">
        <title>WGS assembly of Corymbia citriodora subspecies variegata.</title>
        <authorList>
            <person name="Barry K."/>
            <person name="Hundley H."/>
            <person name="Shu S."/>
            <person name="Jenkins J."/>
            <person name="Grimwood J."/>
            <person name="Baten A."/>
        </authorList>
    </citation>
    <scope>NUCLEOTIDE SEQUENCE</scope>
    <source>
        <strain evidence="21">CV2-018</strain>
    </source>
</reference>
<dbReference type="FunFam" id="3.30.200.20:FF:000039">
    <property type="entry name" value="receptor-like protein kinase FERONIA"/>
    <property type="match status" value="1"/>
</dbReference>
<dbReference type="PROSITE" id="PS00308">
    <property type="entry name" value="LECTIN_LEGUME_ALPHA"/>
    <property type="match status" value="1"/>
</dbReference>
<feature type="signal peptide" evidence="19">
    <location>
        <begin position="1"/>
        <end position="23"/>
    </location>
</feature>
<dbReference type="Pfam" id="PF00069">
    <property type="entry name" value="Pkinase"/>
    <property type="match status" value="1"/>
</dbReference>
<evidence type="ECO:0000313" key="22">
    <source>
        <dbReference type="Proteomes" id="UP000806378"/>
    </source>
</evidence>
<keyword evidence="9" id="KW-0430">Lectin</keyword>
<dbReference type="InterPro" id="IPR050528">
    <property type="entry name" value="L-type_Lectin-RKs"/>
</dbReference>
<dbReference type="CDD" id="cd06899">
    <property type="entry name" value="lectin_legume_LecRK_Arcelin_ConA"/>
    <property type="match status" value="1"/>
</dbReference>
<keyword evidence="16" id="KW-0325">Glycoprotein</keyword>
<evidence type="ECO:0000313" key="21">
    <source>
        <dbReference type="EMBL" id="KAF7849230.1"/>
    </source>
</evidence>
<dbReference type="SMART" id="SM00220">
    <property type="entry name" value="S_TKc"/>
    <property type="match status" value="1"/>
</dbReference>
<dbReference type="GO" id="GO:0004674">
    <property type="term" value="F:protein serine/threonine kinase activity"/>
    <property type="evidence" value="ECO:0007669"/>
    <property type="project" value="UniProtKB-KW"/>
</dbReference>
<evidence type="ECO:0000256" key="11">
    <source>
        <dbReference type="ARBA" id="ARBA00022777"/>
    </source>
</evidence>
<dbReference type="Gene3D" id="2.60.120.200">
    <property type="match status" value="1"/>
</dbReference>
<evidence type="ECO:0000256" key="7">
    <source>
        <dbReference type="ARBA" id="ARBA00022692"/>
    </source>
</evidence>
<evidence type="ECO:0000256" key="14">
    <source>
        <dbReference type="ARBA" id="ARBA00023136"/>
    </source>
</evidence>
<dbReference type="SUPFAM" id="SSF49899">
    <property type="entry name" value="Concanavalin A-like lectins/glucanases"/>
    <property type="match status" value="1"/>
</dbReference>
<evidence type="ECO:0000256" key="3">
    <source>
        <dbReference type="ARBA" id="ARBA00010217"/>
    </source>
</evidence>
<dbReference type="Gene3D" id="1.10.510.10">
    <property type="entry name" value="Transferase(Phosphotransferase) domain 1"/>
    <property type="match status" value="1"/>
</dbReference>
<dbReference type="OrthoDB" id="4062651at2759"/>
<keyword evidence="22" id="KW-1185">Reference proteome</keyword>
<gene>
    <name evidence="21" type="ORF">BT93_L1065</name>
</gene>
<dbReference type="Gene3D" id="3.30.200.20">
    <property type="entry name" value="Phosphorylase Kinase, domain 1"/>
    <property type="match status" value="1"/>
</dbReference>
<dbReference type="SUPFAM" id="SSF56112">
    <property type="entry name" value="Protein kinase-like (PK-like)"/>
    <property type="match status" value="1"/>
</dbReference>
<evidence type="ECO:0000256" key="18">
    <source>
        <dbReference type="SAM" id="Phobius"/>
    </source>
</evidence>
<dbReference type="InterPro" id="IPR000719">
    <property type="entry name" value="Prot_kinase_dom"/>
</dbReference>
<dbReference type="GO" id="GO:0030246">
    <property type="term" value="F:carbohydrate binding"/>
    <property type="evidence" value="ECO:0007669"/>
    <property type="project" value="UniProtKB-KW"/>
</dbReference>
<comment type="subcellular location">
    <subcellularLocation>
        <location evidence="1">Cell membrane</location>
        <topology evidence="1">Single-pass type I membrane protein</topology>
    </subcellularLocation>
</comment>
<evidence type="ECO:0000256" key="13">
    <source>
        <dbReference type="ARBA" id="ARBA00022989"/>
    </source>
</evidence>
<dbReference type="FunFam" id="1.10.510.10:FF:000240">
    <property type="entry name" value="Lectin-domain containing receptor kinase A4.3"/>
    <property type="match status" value="1"/>
</dbReference>
<evidence type="ECO:0000256" key="4">
    <source>
        <dbReference type="ARBA" id="ARBA00022475"/>
    </source>
</evidence>
<evidence type="ECO:0000256" key="16">
    <source>
        <dbReference type="ARBA" id="ARBA00023180"/>
    </source>
</evidence>
<keyword evidence="15" id="KW-0675">Receptor</keyword>